<keyword evidence="1 4" id="KW-0489">Methyltransferase</keyword>
<proteinExistence type="predicted"/>
<gene>
    <name evidence="4" type="ORF">ACFFNY_09750</name>
</gene>
<dbReference type="GO" id="GO:0008168">
    <property type="term" value="F:methyltransferase activity"/>
    <property type="evidence" value="ECO:0007669"/>
    <property type="project" value="UniProtKB-KW"/>
</dbReference>
<organism evidence="4 5">
    <name type="scientific">Paenibacillus hodogayensis</name>
    <dbReference type="NCBI Taxonomy" id="279208"/>
    <lineage>
        <taxon>Bacteria</taxon>
        <taxon>Bacillati</taxon>
        <taxon>Bacillota</taxon>
        <taxon>Bacilli</taxon>
        <taxon>Bacillales</taxon>
        <taxon>Paenibacillaceae</taxon>
        <taxon>Paenibacillus</taxon>
    </lineage>
</organism>
<evidence type="ECO:0000256" key="2">
    <source>
        <dbReference type="ARBA" id="ARBA00022679"/>
    </source>
</evidence>
<accession>A0ABV5VU65</accession>
<name>A0ABV5VU65_9BACL</name>
<evidence type="ECO:0000313" key="4">
    <source>
        <dbReference type="EMBL" id="MFB9751854.1"/>
    </source>
</evidence>
<dbReference type="Proteomes" id="UP001589619">
    <property type="component" value="Unassembled WGS sequence"/>
</dbReference>
<sequence length="214" mass="24244">MMTKRSSVPDQEHWNGVYNRLDLGKPVYDLWLDAYAPFLDGAKNDAIIDLGCGYGCDTLYLTERGYRVIACDFSEEALRRIAEHIPEAETKQVDMTAGLPFEGGSAGAVVADLSLHYFAWQDTVNIVNDIARVLKPRGVLLARFNSVGDVHYGAGLGVELEPNYYEHDGRRKRFFDEGDLLRLFADWEIKALRETDLHRYGKPKRCWELAAVKV</sequence>
<evidence type="ECO:0000313" key="5">
    <source>
        <dbReference type="Proteomes" id="UP001589619"/>
    </source>
</evidence>
<evidence type="ECO:0000259" key="3">
    <source>
        <dbReference type="Pfam" id="PF13649"/>
    </source>
</evidence>
<dbReference type="GO" id="GO:0032259">
    <property type="term" value="P:methylation"/>
    <property type="evidence" value="ECO:0007669"/>
    <property type="project" value="UniProtKB-KW"/>
</dbReference>
<keyword evidence="2 4" id="KW-0808">Transferase</keyword>
<reference evidence="4 5" key="1">
    <citation type="submission" date="2024-09" db="EMBL/GenBank/DDBJ databases">
        <authorList>
            <person name="Sun Q."/>
            <person name="Mori K."/>
        </authorList>
    </citation>
    <scope>NUCLEOTIDE SEQUENCE [LARGE SCALE GENOMIC DNA]</scope>
    <source>
        <strain evidence="4 5">JCM 12520</strain>
    </source>
</reference>
<evidence type="ECO:0000256" key="1">
    <source>
        <dbReference type="ARBA" id="ARBA00022603"/>
    </source>
</evidence>
<dbReference type="PANTHER" id="PTHR43861:SF1">
    <property type="entry name" value="TRANS-ACONITATE 2-METHYLTRANSFERASE"/>
    <property type="match status" value="1"/>
</dbReference>
<dbReference type="Gene3D" id="3.40.50.150">
    <property type="entry name" value="Vaccinia Virus protein VP39"/>
    <property type="match status" value="1"/>
</dbReference>
<feature type="domain" description="Methyltransferase" evidence="3">
    <location>
        <begin position="47"/>
        <end position="138"/>
    </location>
</feature>
<dbReference type="SUPFAM" id="SSF53335">
    <property type="entry name" value="S-adenosyl-L-methionine-dependent methyltransferases"/>
    <property type="match status" value="1"/>
</dbReference>
<protein>
    <submittedName>
        <fullName evidence="4">Class I SAM-dependent methyltransferase</fullName>
        <ecNumber evidence="4">2.1.-.-</ecNumber>
    </submittedName>
</protein>
<dbReference type="RefSeq" id="WP_379117099.1">
    <property type="nucleotide sequence ID" value="NZ_JBHMAG010000007.1"/>
</dbReference>
<comment type="caution">
    <text evidence="4">The sequence shown here is derived from an EMBL/GenBank/DDBJ whole genome shotgun (WGS) entry which is preliminary data.</text>
</comment>
<dbReference type="EC" id="2.1.-.-" evidence="4"/>
<dbReference type="InterPro" id="IPR029063">
    <property type="entry name" value="SAM-dependent_MTases_sf"/>
</dbReference>
<dbReference type="EMBL" id="JBHMAG010000007">
    <property type="protein sequence ID" value="MFB9751854.1"/>
    <property type="molecule type" value="Genomic_DNA"/>
</dbReference>
<dbReference type="InterPro" id="IPR041698">
    <property type="entry name" value="Methyltransf_25"/>
</dbReference>
<dbReference type="CDD" id="cd02440">
    <property type="entry name" value="AdoMet_MTases"/>
    <property type="match status" value="1"/>
</dbReference>
<dbReference type="PANTHER" id="PTHR43861">
    <property type="entry name" value="TRANS-ACONITATE 2-METHYLTRANSFERASE-RELATED"/>
    <property type="match status" value="1"/>
</dbReference>
<keyword evidence="5" id="KW-1185">Reference proteome</keyword>
<dbReference type="Pfam" id="PF13649">
    <property type="entry name" value="Methyltransf_25"/>
    <property type="match status" value="1"/>
</dbReference>